<keyword evidence="3" id="KW-1185">Reference proteome</keyword>
<evidence type="ECO:0000313" key="3">
    <source>
        <dbReference type="Proteomes" id="UP001190700"/>
    </source>
</evidence>
<organism evidence="2 3">
    <name type="scientific">Cymbomonas tetramitiformis</name>
    <dbReference type="NCBI Taxonomy" id="36881"/>
    <lineage>
        <taxon>Eukaryota</taxon>
        <taxon>Viridiplantae</taxon>
        <taxon>Chlorophyta</taxon>
        <taxon>Pyramimonadophyceae</taxon>
        <taxon>Pyramimonadales</taxon>
        <taxon>Pyramimonadaceae</taxon>
        <taxon>Cymbomonas</taxon>
    </lineage>
</organism>
<evidence type="ECO:0000313" key="2">
    <source>
        <dbReference type="EMBL" id="KAK3262385.1"/>
    </source>
</evidence>
<dbReference type="EMBL" id="LGRX02016246">
    <property type="protein sequence ID" value="KAK3262385.1"/>
    <property type="molecule type" value="Genomic_DNA"/>
</dbReference>
<protein>
    <submittedName>
        <fullName evidence="2">Uncharacterized protein</fullName>
    </submittedName>
</protein>
<feature type="region of interest" description="Disordered" evidence="1">
    <location>
        <begin position="92"/>
        <end position="122"/>
    </location>
</feature>
<dbReference type="AlphaFoldDB" id="A0AAE0KVX1"/>
<sequence>MDVETELKQLRSEVAAATGLSMVHTSFAPPVSAVVAATTANDAPSFCYSVPSDTFAGGIEEVPPPAGPRTIEVGAHSMGLLPEDAIEPAAALSGGANTVSGGAPGGAPSGGAVVDSGTSTSG</sequence>
<evidence type="ECO:0000256" key="1">
    <source>
        <dbReference type="SAM" id="MobiDB-lite"/>
    </source>
</evidence>
<accession>A0AAE0KVX1</accession>
<dbReference type="Proteomes" id="UP001190700">
    <property type="component" value="Unassembled WGS sequence"/>
</dbReference>
<name>A0AAE0KVX1_9CHLO</name>
<reference evidence="2 3" key="1">
    <citation type="journal article" date="2015" name="Genome Biol. Evol.">
        <title>Comparative Genomics of a Bacterivorous Green Alga Reveals Evolutionary Causalities and Consequences of Phago-Mixotrophic Mode of Nutrition.</title>
        <authorList>
            <person name="Burns J.A."/>
            <person name="Paasch A."/>
            <person name="Narechania A."/>
            <person name="Kim E."/>
        </authorList>
    </citation>
    <scope>NUCLEOTIDE SEQUENCE [LARGE SCALE GENOMIC DNA]</scope>
    <source>
        <strain evidence="2 3">PLY_AMNH</strain>
    </source>
</reference>
<comment type="caution">
    <text evidence="2">The sequence shown here is derived from an EMBL/GenBank/DDBJ whole genome shotgun (WGS) entry which is preliminary data.</text>
</comment>
<feature type="compositionally biased region" description="Low complexity" evidence="1">
    <location>
        <begin position="110"/>
        <end position="122"/>
    </location>
</feature>
<proteinExistence type="predicted"/>
<gene>
    <name evidence="2" type="ORF">CYMTET_28757</name>
</gene>